<evidence type="ECO:0000256" key="8">
    <source>
        <dbReference type="ARBA" id="ARBA00023180"/>
    </source>
</evidence>
<evidence type="ECO:0000313" key="15">
    <source>
        <dbReference type="Ensembl" id="ENSSFOP00015026947.2"/>
    </source>
</evidence>
<accession>A0A8C9RZL8</accession>
<evidence type="ECO:0000256" key="1">
    <source>
        <dbReference type="ARBA" id="ARBA00002418"/>
    </source>
</evidence>
<dbReference type="SMART" id="SM00180">
    <property type="entry name" value="EGF_Lam"/>
    <property type="match status" value="11"/>
</dbReference>
<feature type="disulfide bond" evidence="10">
    <location>
        <begin position="776"/>
        <end position="785"/>
    </location>
</feature>
<dbReference type="FunFam" id="2.10.25.10:FF:000090">
    <property type="entry name" value="laminin subunit alpha"/>
    <property type="match status" value="1"/>
</dbReference>
<evidence type="ECO:0000256" key="7">
    <source>
        <dbReference type="ARBA" id="ARBA00023157"/>
    </source>
</evidence>
<dbReference type="InterPro" id="IPR056863">
    <property type="entry name" value="LMN_ATRN_NET-like_EGF"/>
</dbReference>
<dbReference type="Pfam" id="PF00052">
    <property type="entry name" value="Laminin_B"/>
    <property type="match status" value="1"/>
</dbReference>
<feature type="domain" description="Laminin EGF-like" evidence="12">
    <location>
        <begin position="862"/>
        <end position="917"/>
    </location>
</feature>
<feature type="disulfide bond" evidence="10">
    <location>
        <begin position="886"/>
        <end position="895"/>
    </location>
</feature>
<feature type="domain" description="Laminin IV type A" evidence="13">
    <location>
        <begin position="551"/>
        <end position="724"/>
    </location>
</feature>
<dbReference type="InterPro" id="IPR000034">
    <property type="entry name" value="Laminin_IV"/>
</dbReference>
<dbReference type="InterPro" id="IPR002049">
    <property type="entry name" value="LE_dom"/>
</dbReference>
<dbReference type="Proteomes" id="UP000694397">
    <property type="component" value="Chromosome 6"/>
</dbReference>
<dbReference type="FunFam" id="2.10.25.10:FF:000074">
    <property type="entry name" value="Laminin subunit alpha"/>
    <property type="match status" value="1"/>
</dbReference>
<dbReference type="PROSITE" id="PS50027">
    <property type="entry name" value="EGF_LAM_2"/>
    <property type="match status" value="8"/>
</dbReference>
<sequence length="1650" mass="180791">MRSRAAGLPSVHPIGCLIPPLCTVSHWSLRAFLIPPLPAPSICQCVSIMESMQGFLLFTCLCTGVILGAMDSCYDELGSPSRCMPRFENAAFGRAVEASNTCGLPPEDYCAQTGSARSCRRCDAANPLLHHNVTYLTDFHIDEEPTWWQSQSMFHGVQYPQSVNLTLRLGKAFEITYIRLKFHTSRPESFAIYKRTYKEGPWLPYQYYSASCWKTFGKDPKGFLQPGHDERTALCTDEFSDISPLTGGNVAFSTLEGRPSAYNFDQSPVLQEWVTATDILISLNRLNTFGDEFFKDANVLRSYYYAISDFSVGGRCKCNGHASECMQDQHGELVCACQHHTTGSDCQACQPFYQDRPWARATAESANECVMCNCSGRADACEFDSELYRSTGSGGHCVGCRDHTDGPHCERCLENFYRSSPQDACQPCNCNALGSLSLQCADDGQCHCRQTVTGKKCDSCRPGFHTLGATGCRACECHTAGSMGVCSPLDGQCHCRVNVEGHACDRCKPGFFNLAADNQKGCESCFCFGHSVACTSDPRYVAINITSEFIDDPDGWTGEFQEGRKSPLIWKEGEVYLLPHADDDIGFYKAPQKFLGNQLQSYGRPLIFEFVAEDHELLPKQVTVVLEGSGMSVSAELQSEPGLSRPHFTEQSFFLRLHEDEDKLRPPLSAPELRHLLYNLSALKISNAGGLNYTSQLSRVSLVSARPMSTLSLTDLPSAPWVEQCTCPLGFEGQFCERCAPGYKREVPNGGPFARCVPCTCNQHGECHPETGECQCRDFTTGPTCERCLDGYYGNALVGGPGVCQPCPCPGQTACAQVPQTGEVVCTNCPGGQRGNRCEMCDDGFYGDPLGRHGLIRPCTPCNCNGNADPNAVGVCDHLSGRCLKCLYQTEGDRCERCRQGYYGDALGRSSGNSCKPCSCSPDGTAGSPEGCHPLTGQCQCLGHVTGRDCSYCAAGYFNLRPGLGCERCKCSPTGSSSTACHPITGQCVCRPGVQGVSCDSCRTGFYGLSTRGCIACNCDPMGSVTMQCHQNGTCPCREGFTGYKCDKCELNYFHNRATHQCEECPVCYGLVKDQAKKLQVRLQDLERFLALYDCRKWRSGHHQTLQGEDTLPNTLMDLLAIQDAKNAFVNQFMQLETSAHVVGAQLHRFAAAMNCSLTDEGEEGVRQSRLCRALTGPAMAIDGALVQLRQATATLDGLVIPFEVQKGPNRWTALVNESRVLEKGHTEVAEYIELVAKRALITSNQTYSILTVLLEDDSTEQFIGNLTQQLLEMRQAKENLTAQVNVTLLEARAASDSTQAEAAETADALSNLTSSLLLMKSELERAPGQPKVVDLANRTQELDLLVQTKDELVSTVRGELESRVKSTREQVKTMQEYNQLTARAEEARVAALSAVIQGKETESEAFTLLRNLEDMQKTWPQIMGQTQDSSSKETVVEQEILTDARKKTAQAKKSLAPVLDNSTLSNSTAADAEQAASVVSQAAKGILSQVKKAKSTSVRLSSSIDAAVRQLEEQEHRAAQMRTEDTATDMEDSVGSMRETIEGAKVQLESYAKMLSDLLGKIEENDAVERFQLILNETATRLGILRHNMDSPALGRKLQALRDAARDQQAELERVEQSILEVSKEKHSLQDIVRHLPQGCTQPSKAGKL</sequence>
<dbReference type="PROSITE" id="PS01248">
    <property type="entry name" value="EGF_LAM_1"/>
    <property type="match status" value="4"/>
</dbReference>
<keyword evidence="16" id="KW-1185">Reference proteome</keyword>
<feature type="disulfide bond" evidence="10">
    <location>
        <begin position="448"/>
        <end position="457"/>
    </location>
</feature>
<feature type="domain" description="Laminin EGF-like" evidence="12">
    <location>
        <begin position="372"/>
        <end position="427"/>
    </location>
</feature>
<dbReference type="Gene3D" id="2.60.120.260">
    <property type="entry name" value="Galactose-binding domain-like"/>
    <property type="match status" value="1"/>
</dbReference>
<evidence type="ECO:0000256" key="4">
    <source>
        <dbReference type="ARBA" id="ARBA00022729"/>
    </source>
</evidence>
<gene>
    <name evidence="15" type="primary">lamc3</name>
</gene>
<evidence type="ECO:0000256" key="10">
    <source>
        <dbReference type="PROSITE-ProRule" id="PRU00460"/>
    </source>
</evidence>
<dbReference type="SMART" id="SM00281">
    <property type="entry name" value="LamB"/>
    <property type="match status" value="1"/>
</dbReference>
<organism evidence="15 16">
    <name type="scientific">Scleropages formosus</name>
    <name type="common">Asian bonytongue</name>
    <name type="synonym">Osteoglossum formosum</name>
    <dbReference type="NCBI Taxonomy" id="113540"/>
    <lineage>
        <taxon>Eukaryota</taxon>
        <taxon>Metazoa</taxon>
        <taxon>Chordata</taxon>
        <taxon>Craniata</taxon>
        <taxon>Vertebrata</taxon>
        <taxon>Euteleostomi</taxon>
        <taxon>Actinopterygii</taxon>
        <taxon>Neopterygii</taxon>
        <taxon>Teleostei</taxon>
        <taxon>Osteoglossocephala</taxon>
        <taxon>Osteoglossomorpha</taxon>
        <taxon>Osteoglossiformes</taxon>
        <taxon>Osteoglossidae</taxon>
        <taxon>Scleropages</taxon>
    </lineage>
</organism>
<keyword evidence="9 10" id="KW-0424">Laminin EGF-like domain</keyword>
<feature type="disulfide bond" evidence="10">
    <location>
        <begin position="971"/>
        <end position="988"/>
    </location>
</feature>
<comment type="function">
    <text evidence="1">Binding to cells via a high affinity receptor, laminin is thought to mediate the attachment, migration and organization of cells into tissues during embryonic development by interacting with other extracellular matrix components.</text>
</comment>
<dbReference type="GO" id="GO:0005604">
    <property type="term" value="C:basement membrane"/>
    <property type="evidence" value="ECO:0007669"/>
    <property type="project" value="UniProtKB-SubCell"/>
</dbReference>
<dbReference type="PROSITE" id="PS51115">
    <property type="entry name" value="LAMININ_IVA"/>
    <property type="match status" value="1"/>
</dbReference>
<dbReference type="FunFam" id="2.10.25.10:FF:000769">
    <property type="entry name" value="Laminin subunit gamma-1"/>
    <property type="match status" value="1"/>
</dbReference>
<feature type="disulfide bond" evidence="10">
    <location>
        <begin position="428"/>
        <end position="440"/>
    </location>
</feature>
<dbReference type="FunFam" id="2.10.25.10:FF:000163">
    <property type="entry name" value="laminin subunit gamma-1"/>
    <property type="match status" value="1"/>
</dbReference>
<comment type="subcellular location">
    <subcellularLocation>
        <location evidence="2">Secreted</location>
        <location evidence="2">Extracellular space</location>
        <location evidence="2">Extracellular matrix</location>
        <location evidence="2">Basement membrane</location>
    </subcellularLocation>
</comment>
<dbReference type="PANTHER" id="PTHR10574:SF240">
    <property type="entry name" value="LAMININ SUBUNIT GAMMA-3"/>
    <property type="match status" value="1"/>
</dbReference>
<keyword evidence="11" id="KW-0175">Coiled coil</keyword>
<evidence type="ECO:0000256" key="3">
    <source>
        <dbReference type="ARBA" id="ARBA00022525"/>
    </source>
</evidence>
<dbReference type="SMART" id="SM00181">
    <property type="entry name" value="EGF"/>
    <property type="match status" value="6"/>
</dbReference>
<dbReference type="OrthoDB" id="430826at2759"/>
<dbReference type="FunFam" id="2.60.120.260:FF:000018">
    <property type="entry name" value="Laminin subunit gamma 1"/>
    <property type="match status" value="1"/>
</dbReference>
<keyword evidence="5" id="KW-0677">Repeat</keyword>
<proteinExistence type="predicted"/>
<dbReference type="Pfam" id="PF00055">
    <property type="entry name" value="Laminin_N"/>
    <property type="match status" value="1"/>
</dbReference>
<feature type="domain" description="Laminin EGF-like" evidence="12">
    <location>
        <begin position="428"/>
        <end position="474"/>
    </location>
</feature>
<dbReference type="SUPFAM" id="SSF57196">
    <property type="entry name" value="EGF/Laminin"/>
    <property type="match status" value="9"/>
</dbReference>
<keyword evidence="3" id="KW-0964">Secreted</keyword>
<feature type="disulfide bond" evidence="10">
    <location>
        <begin position="400"/>
        <end position="409"/>
    </location>
</feature>
<evidence type="ECO:0000259" key="14">
    <source>
        <dbReference type="PROSITE" id="PS51117"/>
    </source>
</evidence>
<evidence type="ECO:0000256" key="6">
    <source>
        <dbReference type="ARBA" id="ARBA00022869"/>
    </source>
</evidence>
<keyword evidence="8" id="KW-0325">Glycoprotein</keyword>
<dbReference type="InterPro" id="IPR008211">
    <property type="entry name" value="Laminin_N"/>
</dbReference>
<feature type="disulfide bond" evidence="10">
    <location>
        <begin position="495"/>
        <end position="504"/>
    </location>
</feature>
<dbReference type="GeneTree" id="ENSGT00940000166104"/>
<dbReference type="Gene3D" id="2.10.25.10">
    <property type="entry name" value="Laminin"/>
    <property type="match status" value="9"/>
</dbReference>
<dbReference type="CDD" id="cd00055">
    <property type="entry name" value="EGF_Lam"/>
    <property type="match status" value="9"/>
</dbReference>
<reference evidence="15" key="2">
    <citation type="submission" date="2025-08" db="UniProtKB">
        <authorList>
            <consortium name="Ensembl"/>
        </authorList>
    </citation>
    <scope>IDENTIFICATION</scope>
</reference>
<feature type="domain" description="Laminin EGF-like" evidence="12">
    <location>
        <begin position="918"/>
        <end position="968"/>
    </location>
</feature>
<dbReference type="FunFam" id="2.10.25.10:FF:000067">
    <property type="entry name" value="Laminin subunit gamma 1"/>
    <property type="match status" value="1"/>
</dbReference>
<dbReference type="GO" id="GO:0005576">
    <property type="term" value="C:extracellular region"/>
    <property type="evidence" value="ECO:0007669"/>
    <property type="project" value="UniProtKB-ARBA"/>
</dbReference>
<keyword evidence="7 10" id="KW-1015">Disulfide bond</keyword>
<dbReference type="GO" id="GO:0008045">
    <property type="term" value="P:motor neuron axon guidance"/>
    <property type="evidence" value="ECO:0007669"/>
    <property type="project" value="Ensembl"/>
</dbReference>
<feature type="domain" description="Laminin EGF-like" evidence="12">
    <location>
        <begin position="969"/>
        <end position="1016"/>
    </location>
</feature>
<evidence type="ECO:0000256" key="9">
    <source>
        <dbReference type="ARBA" id="ARBA00023292"/>
    </source>
</evidence>
<keyword evidence="4" id="KW-0732">Signal</keyword>
<keyword evidence="6" id="KW-0084">Basement membrane</keyword>
<dbReference type="SMART" id="SM00136">
    <property type="entry name" value="LamNT"/>
    <property type="match status" value="1"/>
</dbReference>
<feature type="domain" description="Laminin N-terminal" evidence="14">
    <location>
        <begin position="79"/>
        <end position="315"/>
    </location>
</feature>
<feature type="disulfide bond" evidence="10">
    <location>
        <begin position="1037"/>
        <end position="1046"/>
    </location>
</feature>
<dbReference type="PRINTS" id="PR00011">
    <property type="entry name" value="EGFLAMININ"/>
</dbReference>
<feature type="coiled-coil region" evidence="11">
    <location>
        <begin position="1599"/>
        <end position="1626"/>
    </location>
</feature>
<evidence type="ECO:0000313" key="16">
    <source>
        <dbReference type="Proteomes" id="UP000694397"/>
    </source>
</evidence>
<feature type="domain" description="Laminin EGF-like" evidence="12">
    <location>
        <begin position="475"/>
        <end position="524"/>
    </location>
</feature>
<dbReference type="GO" id="GO:0009887">
    <property type="term" value="P:animal organ morphogenesis"/>
    <property type="evidence" value="ECO:0007669"/>
    <property type="project" value="TreeGrafter"/>
</dbReference>
<feature type="disulfide bond" evidence="10">
    <location>
        <begin position="941"/>
        <end position="950"/>
    </location>
</feature>
<evidence type="ECO:0000259" key="12">
    <source>
        <dbReference type="PROSITE" id="PS50027"/>
    </source>
</evidence>
<feature type="domain" description="Laminin EGF-like" evidence="12">
    <location>
        <begin position="1017"/>
        <end position="1064"/>
    </location>
</feature>
<dbReference type="InterPro" id="IPR000742">
    <property type="entry name" value="EGF"/>
</dbReference>
<evidence type="ECO:0000256" key="11">
    <source>
        <dbReference type="SAM" id="Coils"/>
    </source>
</evidence>
<dbReference type="InterPro" id="IPR050440">
    <property type="entry name" value="Laminin/Netrin_ECM"/>
</dbReference>
<dbReference type="FunFam" id="2.10.25.10:FF:000051">
    <property type="entry name" value="Laminin subunit alpha 4"/>
    <property type="match status" value="1"/>
</dbReference>
<keyword evidence="6" id="KW-0272">Extracellular matrix</keyword>
<dbReference type="Pfam" id="PF00053">
    <property type="entry name" value="EGF_laminin"/>
    <property type="match status" value="9"/>
</dbReference>
<dbReference type="PANTHER" id="PTHR10574">
    <property type="entry name" value="NETRIN/LAMININ-RELATED"/>
    <property type="match status" value="1"/>
</dbReference>
<evidence type="ECO:0000259" key="13">
    <source>
        <dbReference type="PROSITE" id="PS51115"/>
    </source>
</evidence>
<dbReference type="PROSITE" id="PS51117">
    <property type="entry name" value="LAMININ_NTER"/>
    <property type="match status" value="1"/>
</dbReference>
<feature type="domain" description="Laminin EGF-like" evidence="12">
    <location>
        <begin position="759"/>
        <end position="806"/>
    </location>
</feature>
<reference evidence="15 16" key="1">
    <citation type="submission" date="2019-04" db="EMBL/GenBank/DDBJ databases">
        <authorList>
            <consortium name="Wellcome Sanger Institute Data Sharing"/>
        </authorList>
    </citation>
    <scope>NUCLEOTIDE SEQUENCE [LARGE SCALE GENOMIC DNA]</scope>
</reference>
<protein>
    <submittedName>
        <fullName evidence="15">Laminin, gamma 3</fullName>
    </submittedName>
</protein>
<dbReference type="Ensembl" id="ENSSFOT00015027255.2">
    <property type="protein sequence ID" value="ENSSFOP00015026947.2"/>
    <property type="gene ID" value="ENSSFOG00015017314.2"/>
</dbReference>
<feature type="disulfide bond" evidence="10">
    <location>
        <begin position="990"/>
        <end position="999"/>
    </location>
</feature>
<dbReference type="Pfam" id="PF24973">
    <property type="entry name" value="EGF_LMN_ATRN"/>
    <property type="match status" value="2"/>
</dbReference>
<name>A0A8C9RZL8_SCLFO</name>
<dbReference type="GO" id="GO:0009888">
    <property type="term" value="P:tissue development"/>
    <property type="evidence" value="ECO:0007669"/>
    <property type="project" value="TreeGrafter"/>
</dbReference>
<evidence type="ECO:0000256" key="2">
    <source>
        <dbReference type="ARBA" id="ARBA00004302"/>
    </source>
</evidence>
<dbReference type="FunFam" id="2.10.25.10:FF:000105">
    <property type="entry name" value="laminin subunit gamma-1"/>
    <property type="match status" value="1"/>
</dbReference>
<feature type="disulfide bond" evidence="10">
    <location>
        <begin position="1017"/>
        <end position="1029"/>
    </location>
</feature>
<feature type="disulfide bond" evidence="10">
    <location>
        <begin position="969"/>
        <end position="981"/>
    </location>
</feature>
<reference evidence="15" key="3">
    <citation type="submission" date="2025-09" db="UniProtKB">
        <authorList>
            <consortium name="Ensembl"/>
        </authorList>
    </citation>
    <scope>IDENTIFICATION</scope>
</reference>
<evidence type="ECO:0000256" key="5">
    <source>
        <dbReference type="ARBA" id="ARBA00022737"/>
    </source>
</evidence>
<comment type="caution">
    <text evidence="10">Lacks conserved residue(s) required for the propagation of feature annotation.</text>
</comment>
<dbReference type="FunFam" id="2.10.25.10:FF:000188">
    <property type="entry name" value="Laminin subunit gamma 2"/>
    <property type="match status" value="1"/>
</dbReference>
<dbReference type="FunFam" id="2.10.25.10:FF:000166">
    <property type="entry name" value="laminin subunit gamma-1"/>
    <property type="match status" value="1"/>
</dbReference>